<name>A0A1X0R0Z4_RHIZD</name>
<dbReference type="OrthoDB" id="2287734at2759"/>
<protein>
    <submittedName>
        <fullName evidence="1">Uncharacterized protein</fullName>
    </submittedName>
</protein>
<dbReference type="EMBL" id="KV921940">
    <property type="protein sequence ID" value="ORE05670.1"/>
    <property type="molecule type" value="Genomic_DNA"/>
</dbReference>
<sequence>MVSVCAILTLANSTTYTRYRVEKQASSTRNVKWDGAAFLVNNKKVIPLFVELSGRINFNSSPDKERSDEGKIIKQFFF</sequence>
<accession>A0A1X0R0Z4</accession>
<dbReference type="VEuPathDB" id="FungiDB:BCV72DRAFT_135282"/>
<organism evidence="1">
    <name type="scientific">Rhizopus microsporus var. microsporus</name>
    <dbReference type="NCBI Taxonomy" id="86635"/>
    <lineage>
        <taxon>Eukaryota</taxon>
        <taxon>Fungi</taxon>
        <taxon>Fungi incertae sedis</taxon>
        <taxon>Mucoromycota</taxon>
        <taxon>Mucoromycotina</taxon>
        <taxon>Mucoromycetes</taxon>
        <taxon>Mucorales</taxon>
        <taxon>Mucorineae</taxon>
        <taxon>Rhizopodaceae</taxon>
        <taxon>Rhizopus</taxon>
    </lineage>
</organism>
<reference evidence="1" key="1">
    <citation type="journal article" date="2016" name="Proc. Natl. Acad. Sci. U.S.A.">
        <title>Lipid metabolic changes in an early divergent fungus govern the establishment of a mutualistic symbiosis with endobacteria.</title>
        <authorList>
            <person name="Lastovetsky O.A."/>
            <person name="Gaspar M.L."/>
            <person name="Mondo S.J."/>
            <person name="LaButti K.M."/>
            <person name="Sandor L."/>
            <person name="Grigoriev I.V."/>
            <person name="Henry S.A."/>
            <person name="Pawlowska T.E."/>
        </authorList>
    </citation>
    <scope>NUCLEOTIDE SEQUENCE [LARGE SCALE GENOMIC DNA]</scope>
    <source>
        <strain evidence="1">ATCC 52814</strain>
    </source>
</reference>
<gene>
    <name evidence="1" type="ORF">BCV72DRAFT_135282</name>
</gene>
<proteinExistence type="predicted"/>
<evidence type="ECO:0000313" key="1">
    <source>
        <dbReference type="EMBL" id="ORE05670.1"/>
    </source>
</evidence>
<dbReference type="Proteomes" id="UP000242414">
    <property type="component" value="Unassembled WGS sequence"/>
</dbReference>
<dbReference type="AlphaFoldDB" id="A0A1X0R0Z4"/>